<evidence type="ECO:0000313" key="3">
    <source>
        <dbReference type="Proteomes" id="UP001356427"/>
    </source>
</evidence>
<dbReference type="EMBL" id="JAGTTL010000002">
    <property type="protein sequence ID" value="KAK6326792.1"/>
    <property type="molecule type" value="Genomic_DNA"/>
</dbReference>
<keyword evidence="1" id="KW-0732">Signal</keyword>
<evidence type="ECO:0000256" key="1">
    <source>
        <dbReference type="SAM" id="SignalP"/>
    </source>
</evidence>
<sequence>MSRSVLLLLSILTVQGSGCDDFLRGVVKNLQTTINSDHAGFRKVFPKDYRISHHYNDNLLCNTDPCCVFRAATVLSDSWLRLRSQLWPEHHSFEFISNLIQALDDRGMTKGRFDDPDPSVLPSASSSLEELLNFTSFVFSKWLELGCSTSVDTCSFPTLASPAVEEERADLESKKVRLLTTRAVHMQHRENGGETGMKLYITQPPTNSSPPSNGLPGSTRILLLCGLTWMLLYRSCYSY</sequence>
<accession>A0AAN8MJT1</accession>
<dbReference type="AlphaFoldDB" id="A0AAN8MJT1"/>
<reference evidence="2 3" key="1">
    <citation type="submission" date="2021-04" db="EMBL/GenBank/DDBJ databases">
        <authorList>
            <person name="De Guttry C."/>
            <person name="Zahm M."/>
            <person name="Klopp C."/>
            <person name="Cabau C."/>
            <person name="Louis A."/>
            <person name="Berthelot C."/>
            <person name="Parey E."/>
            <person name="Roest Crollius H."/>
            <person name="Montfort J."/>
            <person name="Robinson-Rechavi M."/>
            <person name="Bucao C."/>
            <person name="Bouchez O."/>
            <person name="Gislard M."/>
            <person name="Lluch J."/>
            <person name="Milhes M."/>
            <person name="Lampietro C."/>
            <person name="Lopez Roques C."/>
            <person name="Donnadieu C."/>
            <person name="Braasch I."/>
            <person name="Desvignes T."/>
            <person name="Postlethwait J."/>
            <person name="Bobe J."/>
            <person name="Wedekind C."/>
            <person name="Guiguen Y."/>
        </authorList>
    </citation>
    <scope>NUCLEOTIDE SEQUENCE [LARGE SCALE GENOMIC DNA]</scope>
    <source>
        <strain evidence="2">Cs_M1</strain>
        <tissue evidence="2">Blood</tissue>
    </source>
</reference>
<proteinExistence type="predicted"/>
<feature type="chain" id="PRO_5043021046" evidence="1">
    <location>
        <begin position="20"/>
        <end position="239"/>
    </location>
</feature>
<dbReference type="Proteomes" id="UP001356427">
    <property type="component" value="Unassembled WGS sequence"/>
</dbReference>
<name>A0AAN8MJT1_9TELE</name>
<organism evidence="2 3">
    <name type="scientific">Coregonus suidteri</name>
    <dbReference type="NCBI Taxonomy" id="861788"/>
    <lineage>
        <taxon>Eukaryota</taxon>
        <taxon>Metazoa</taxon>
        <taxon>Chordata</taxon>
        <taxon>Craniata</taxon>
        <taxon>Vertebrata</taxon>
        <taxon>Euteleostomi</taxon>
        <taxon>Actinopterygii</taxon>
        <taxon>Neopterygii</taxon>
        <taxon>Teleostei</taxon>
        <taxon>Protacanthopterygii</taxon>
        <taxon>Salmoniformes</taxon>
        <taxon>Salmonidae</taxon>
        <taxon>Coregoninae</taxon>
        <taxon>Coregonus</taxon>
    </lineage>
</organism>
<keyword evidence="3" id="KW-1185">Reference proteome</keyword>
<feature type="signal peptide" evidence="1">
    <location>
        <begin position="1"/>
        <end position="19"/>
    </location>
</feature>
<gene>
    <name evidence="2" type="ORF">J4Q44_G00024370</name>
</gene>
<protein>
    <submittedName>
        <fullName evidence="2">Uncharacterized protein</fullName>
    </submittedName>
</protein>
<evidence type="ECO:0000313" key="2">
    <source>
        <dbReference type="EMBL" id="KAK6326792.1"/>
    </source>
</evidence>
<comment type="caution">
    <text evidence="2">The sequence shown here is derived from an EMBL/GenBank/DDBJ whole genome shotgun (WGS) entry which is preliminary data.</text>
</comment>